<comment type="caution">
    <text evidence="2">The sequence shown here is derived from an EMBL/GenBank/DDBJ whole genome shotgun (WGS) entry which is preliminary data.</text>
</comment>
<evidence type="ECO:0000259" key="1">
    <source>
        <dbReference type="Pfam" id="PF09369"/>
    </source>
</evidence>
<feature type="domain" description="MrfA-like Zn-binding" evidence="1">
    <location>
        <begin position="500"/>
        <end position="602"/>
    </location>
</feature>
<evidence type="ECO:0000313" key="2">
    <source>
        <dbReference type="EMBL" id="MBB3010250.1"/>
    </source>
</evidence>
<organism evidence="2 3">
    <name type="scientific">Cupriavidus alkaliphilus</name>
    <dbReference type="NCBI Taxonomy" id="942866"/>
    <lineage>
        <taxon>Bacteria</taxon>
        <taxon>Pseudomonadati</taxon>
        <taxon>Pseudomonadota</taxon>
        <taxon>Betaproteobacteria</taxon>
        <taxon>Burkholderiales</taxon>
        <taxon>Burkholderiaceae</taxon>
        <taxon>Cupriavidus</taxon>
    </lineage>
</organism>
<dbReference type="Pfam" id="PF09369">
    <property type="entry name" value="MZB"/>
    <property type="match status" value="1"/>
</dbReference>
<name>A0A7W4VEQ6_9BURK</name>
<dbReference type="InterPro" id="IPR018973">
    <property type="entry name" value="MZB"/>
</dbReference>
<dbReference type="EMBL" id="JACHWF010000007">
    <property type="protein sequence ID" value="MBB3010250.1"/>
    <property type="molecule type" value="Genomic_DNA"/>
</dbReference>
<dbReference type="InterPro" id="IPR047721">
    <property type="entry name" value="DrmB"/>
</dbReference>
<gene>
    <name evidence="2" type="ORF">FHX61_004928</name>
</gene>
<dbReference type="Proteomes" id="UP000578036">
    <property type="component" value="Unassembled WGS sequence"/>
</dbReference>
<keyword evidence="3" id="KW-1185">Reference proteome</keyword>
<dbReference type="RefSeq" id="WP_183300499.1">
    <property type="nucleotide sequence ID" value="NZ_JACHWF010000007.1"/>
</dbReference>
<sequence>MASEIRLGQLIAPFGPGSIYTDKNGVPNIVCGLDFWYKKPDGHGQWQVGEAAMHKHVIDEPRLSALLCVSHFRLPPQYGFDEQNPELSKLQVQTHRFPTWYVDSTTRKLRRFSLNTVKLASPENGPARWRPVRFIMVCAHGHIADFPWKPWCGCTCPGNEGLELHDSGGPDLRSVRISCKTCMKSKTLAGAMSVEREPATGKIDKSGLTKAGIQCSGERPWLGSATERCSEAPVGVLVNQSNIYFGRTISSIYLPDLTSEREIVDIQEILREQAQHLTAAKVFYDMNMRSNALQLLQSILQPHYNNALPADEAIFAAFESLNQGAPVANGIAEPTGKESDTLTFRRAEYNVLRNEVQAGKSKELRVVPSEVPAAFNGWLDAINLVERLRETRVFYGFDRLVRSPDPLQSVPSSAMKQLFLHPPEPLHQWLPAVKNYGEGLYFELREEMITSWLEKNAPWLQARLDPVFVNRMAAETMLMPPSPSACTWRWAARYLLVHTLAHIVIGQLVFECGYSSASLKERLFVSNDTAAPMAAFLVYTAAGDSEGSLGGLVRLGRKELLEPMMRRAISRASWCSADPVCSEDLGGTGSRLVNKAACHACVLLPETACETINSGLDRAMIVGTPQEPQVGFLSHLVQGFAV</sequence>
<accession>A0A7W4VEQ6</accession>
<evidence type="ECO:0000313" key="3">
    <source>
        <dbReference type="Proteomes" id="UP000578036"/>
    </source>
</evidence>
<dbReference type="NCBIfam" id="NF038324">
    <property type="entry name" value="DrmB_fam"/>
    <property type="match status" value="1"/>
</dbReference>
<proteinExistence type="predicted"/>
<protein>
    <recommendedName>
        <fullName evidence="1">MrfA-like Zn-binding domain-containing protein</fullName>
    </recommendedName>
</protein>
<reference evidence="2 3" key="1">
    <citation type="submission" date="2020-08" db="EMBL/GenBank/DDBJ databases">
        <title>Genomic Encyclopedia of Type Strains, Phase IV (KMG-V): Genome sequencing to study the core and pangenomes of soil and plant-associated prokaryotes.</title>
        <authorList>
            <person name="Whitman W."/>
        </authorList>
    </citation>
    <scope>NUCLEOTIDE SEQUENCE [LARGE SCALE GENOMIC DNA]</scope>
    <source>
        <strain evidence="2 3">SLV-2362</strain>
    </source>
</reference>
<dbReference type="AlphaFoldDB" id="A0A7W4VEQ6"/>